<evidence type="ECO:0000256" key="1">
    <source>
        <dbReference type="SAM" id="MobiDB-lite"/>
    </source>
</evidence>
<feature type="region of interest" description="Disordered" evidence="1">
    <location>
        <begin position="33"/>
        <end position="96"/>
    </location>
</feature>
<sequence>MRPVVMKDNSVKESAAINRKLGKMAEKKCIRYCNGSDNTTGESEDNIGSVESMNSLEAPTPDSLYSTETNDNDGNDSRNHELESSEFSLSSPPCFDYPILSPKTVPNYQKV</sequence>
<comment type="caution">
    <text evidence="2">The sequence shown here is derived from an EMBL/GenBank/DDBJ whole genome shotgun (WGS) entry which is preliminary data.</text>
</comment>
<keyword evidence="3" id="KW-1185">Reference proteome</keyword>
<organism evidence="2 3">
    <name type="scientific">Caerostris extrusa</name>
    <name type="common">Bark spider</name>
    <name type="synonym">Caerostris bankana</name>
    <dbReference type="NCBI Taxonomy" id="172846"/>
    <lineage>
        <taxon>Eukaryota</taxon>
        <taxon>Metazoa</taxon>
        <taxon>Ecdysozoa</taxon>
        <taxon>Arthropoda</taxon>
        <taxon>Chelicerata</taxon>
        <taxon>Arachnida</taxon>
        <taxon>Araneae</taxon>
        <taxon>Araneomorphae</taxon>
        <taxon>Entelegynae</taxon>
        <taxon>Araneoidea</taxon>
        <taxon>Araneidae</taxon>
        <taxon>Caerostris</taxon>
    </lineage>
</organism>
<evidence type="ECO:0000313" key="2">
    <source>
        <dbReference type="EMBL" id="GIY16320.1"/>
    </source>
</evidence>
<name>A0AAV4R3L3_CAEEX</name>
<proteinExistence type="predicted"/>
<feature type="compositionally biased region" description="Polar residues" evidence="1">
    <location>
        <begin position="49"/>
        <end position="69"/>
    </location>
</feature>
<accession>A0AAV4R3L3</accession>
<dbReference type="EMBL" id="BPLR01007357">
    <property type="protein sequence ID" value="GIY16320.1"/>
    <property type="molecule type" value="Genomic_DNA"/>
</dbReference>
<reference evidence="2 3" key="1">
    <citation type="submission" date="2021-06" db="EMBL/GenBank/DDBJ databases">
        <title>Caerostris extrusa draft genome.</title>
        <authorList>
            <person name="Kono N."/>
            <person name="Arakawa K."/>
        </authorList>
    </citation>
    <scope>NUCLEOTIDE SEQUENCE [LARGE SCALE GENOMIC DNA]</scope>
</reference>
<dbReference type="AlphaFoldDB" id="A0AAV4R3L3"/>
<evidence type="ECO:0000313" key="3">
    <source>
        <dbReference type="Proteomes" id="UP001054945"/>
    </source>
</evidence>
<protein>
    <submittedName>
        <fullName evidence="2">Uncharacterized protein</fullName>
    </submittedName>
</protein>
<dbReference type="Proteomes" id="UP001054945">
    <property type="component" value="Unassembled WGS sequence"/>
</dbReference>
<gene>
    <name evidence="2" type="primary">pan_1</name>
    <name evidence="2" type="ORF">CEXT_608681</name>
</gene>